<protein>
    <submittedName>
        <fullName evidence="2">Uncharacterized protein</fullName>
    </submittedName>
</protein>
<reference evidence="3" key="1">
    <citation type="journal article" date="2019" name="Int. J. Syst. Evol. Microbiol.">
        <title>The Global Catalogue of Microorganisms (GCM) 10K type strain sequencing project: providing services to taxonomists for standard genome sequencing and annotation.</title>
        <authorList>
            <consortium name="The Broad Institute Genomics Platform"/>
            <consortium name="The Broad Institute Genome Sequencing Center for Infectious Disease"/>
            <person name="Wu L."/>
            <person name="Ma J."/>
        </authorList>
    </citation>
    <scope>NUCLEOTIDE SEQUENCE [LARGE SCALE GENOMIC DNA]</scope>
    <source>
        <strain evidence="3">CCUG 54356</strain>
    </source>
</reference>
<keyword evidence="1" id="KW-0472">Membrane</keyword>
<keyword evidence="3" id="KW-1185">Reference proteome</keyword>
<keyword evidence="1" id="KW-1133">Transmembrane helix</keyword>
<dbReference type="PROSITE" id="PS51257">
    <property type="entry name" value="PROKAR_LIPOPROTEIN"/>
    <property type="match status" value="1"/>
</dbReference>
<proteinExistence type="predicted"/>
<feature type="transmembrane region" description="Helical" evidence="1">
    <location>
        <begin position="20"/>
        <end position="39"/>
    </location>
</feature>
<accession>A0ABW3UCF0</accession>
<evidence type="ECO:0000256" key="1">
    <source>
        <dbReference type="SAM" id="Phobius"/>
    </source>
</evidence>
<gene>
    <name evidence="2" type="ORF">ACFQ2X_16165</name>
</gene>
<organism evidence="2 3">
    <name type="scientific">Microbulbifer celer</name>
    <dbReference type="NCBI Taxonomy" id="435905"/>
    <lineage>
        <taxon>Bacteria</taxon>
        <taxon>Pseudomonadati</taxon>
        <taxon>Pseudomonadota</taxon>
        <taxon>Gammaproteobacteria</taxon>
        <taxon>Cellvibrionales</taxon>
        <taxon>Microbulbiferaceae</taxon>
        <taxon>Microbulbifer</taxon>
    </lineage>
</organism>
<evidence type="ECO:0000313" key="3">
    <source>
        <dbReference type="Proteomes" id="UP001597264"/>
    </source>
</evidence>
<dbReference type="RefSeq" id="WP_230434983.1">
    <property type="nucleotide sequence ID" value="NZ_CP087715.1"/>
</dbReference>
<evidence type="ECO:0000313" key="2">
    <source>
        <dbReference type="EMBL" id="MFD1218136.1"/>
    </source>
</evidence>
<sequence length="47" mass="5155">MIKNAKEWWATVKNEEKPGLIALAGIAACVFIFASGIWVGRSLAFVF</sequence>
<keyword evidence="1" id="KW-0812">Transmembrane</keyword>
<name>A0ABW3UCF0_9GAMM</name>
<dbReference type="EMBL" id="JBHTLR010000029">
    <property type="protein sequence ID" value="MFD1218136.1"/>
    <property type="molecule type" value="Genomic_DNA"/>
</dbReference>
<comment type="caution">
    <text evidence="2">The sequence shown here is derived from an EMBL/GenBank/DDBJ whole genome shotgun (WGS) entry which is preliminary data.</text>
</comment>
<dbReference type="Proteomes" id="UP001597264">
    <property type="component" value="Unassembled WGS sequence"/>
</dbReference>